<keyword evidence="1 8" id="KW-0963">Cytoplasm</keyword>
<dbReference type="FunFam" id="3.30.420.40:FF:000040">
    <property type="entry name" value="tRNA N6-adenosine threonylcarbamoyltransferase"/>
    <property type="match status" value="1"/>
</dbReference>
<dbReference type="Gene3D" id="3.30.420.40">
    <property type="match status" value="3"/>
</dbReference>
<feature type="binding site" evidence="8">
    <location>
        <position position="165"/>
    </location>
    <ligand>
        <name>Fe cation</name>
        <dbReference type="ChEBI" id="CHEBI:24875"/>
    </ligand>
</feature>
<evidence type="ECO:0000256" key="4">
    <source>
        <dbReference type="ARBA" id="ARBA00022723"/>
    </source>
</evidence>
<comment type="function">
    <text evidence="8">Required for the formation of a threonylcarbamoyl group on adenosine at position 37 (t(6)A37) in tRNAs that read codons beginning with adenine. Is involved in the transfer of the threonylcarbamoyl moiety of threonylcarbamoyl-AMP (TC-AMP) to the N6 group of A37, together with TsaE and TsaB. TsaD likely plays a direct catalytic role in this reaction.</text>
</comment>
<comment type="caution">
    <text evidence="10">The sequence shown here is derived from an EMBL/GenBank/DDBJ whole genome shotgun (WGS) entry which is preliminary data.</text>
</comment>
<dbReference type="InterPro" id="IPR017861">
    <property type="entry name" value="KAE1/TsaD"/>
</dbReference>
<evidence type="ECO:0000256" key="6">
    <source>
        <dbReference type="ARBA" id="ARBA00023315"/>
    </source>
</evidence>
<dbReference type="CDD" id="cd24133">
    <property type="entry name" value="ASKHA_NBD_TsaD_bac"/>
    <property type="match status" value="1"/>
</dbReference>
<feature type="binding site" evidence="8">
    <location>
        <position position="240"/>
    </location>
    <ligand>
        <name>substrate</name>
    </ligand>
</feature>
<comment type="similarity">
    <text evidence="8">Belongs to the KAE1 / TsaD family.</text>
</comment>
<keyword evidence="2 8" id="KW-0808">Transferase</keyword>
<evidence type="ECO:0000256" key="8">
    <source>
        <dbReference type="HAMAP-Rule" id="MF_01445"/>
    </source>
</evidence>
<proteinExistence type="inferred from homology"/>
<accession>A0A932QXZ6</accession>
<evidence type="ECO:0000313" key="11">
    <source>
        <dbReference type="Proteomes" id="UP000753196"/>
    </source>
</evidence>
<dbReference type="Pfam" id="PF00814">
    <property type="entry name" value="TsaD"/>
    <property type="match status" value="2"/>
</dbReference>
<dbReference type="InterPro" id="IPR022450">
    <property type="entry name" value="TsaD"/>
</dbReference>
<dbReference type="InterPro" id="IPR043129">
    <property type="entry name" value="ATPase_NBD"/>
</dbReference>
<evidence type="ECO:0000259" key="9">
    <source>
        <dbReference type="Pfam" id="PF00814"/>
    </source>
</evidence>
<dbReference type="GO" id="GO:0005506">
    <property type="term" value="F:iron ion binding"/>
    <property type="evidence" value="ECO:0007669"/>
    <property type="project" value="UniProtKB-UniRule"/>
</dbReference>
<feature type="binding site" evidence="8">
    <location>
        <position position="363"/>
    </location>
    <ligand>
        <name>Fe cation</name>
        <dbReference type="ChEBI" id="CHEBI:24875"/>
    </ligand>
</feature>
<evidence type="ECO:0000256" key="1">
    <source>
        <dbReference type="ARBA" id="ARBA00022490"/>
    </source>
</evidence>
<dbReference type="Proteomes" id="UP000753196">
    <property type="component" value="Unassembled WGS sequence"/>
</dbReference>
<feature type="domain" description="Gcp-like" evidence="9">
    <location>
        <begin position="116"/>
        <end position="369"/>
    </location>
</feature>
<evidence type="ECO:0000256" key="5">
    <source>
        <dbReference type="ARBA" id="ARBA00023004"/>
    </source>
</evidence>
<dbReference type="GO" id="GO:0005737">
    <property type="term" value="C:cytoplasm"/>
    <property type="evidence" value="ECO:0007669"/>
    <property type="project" value="UniProtKB-SubCell"/>
</dbReference>
<keyword evidence="5 8" id="KW-0408">Iron</keyword>
<dbReference type="SUPFAM" id="SSF53067">
    <property type="entry name" value="Actin-like ATPase domain"/>
    <property type="match status" value="3"/>
</dbReference>
<organism evidence="10 11">
    <name type="scientific">Candidatus Sungiibacteriota bacterium</name>
    <dbReference type="NCBI Taxonomy" id="2750080"/>
    <lineage>
        <taxon>Bacteria</taxon>
        <taxon>Candidatus Sungiibacteriota</taxon>
    </lineage>
</organism>
<dbReference type="PANTHER" id="PTHR11735">
    <property type="entry name" value="TRNA N6-ADENOSINE THREONYLCARBAMOYLTRANSFERASE"/>
    <property type="match status" value="1"/>
</dbReference>
<feature type="binding site" evidence="8">
    <location>
        <begin position="194"/>
        <end position="198"/>
    </location>
    <ligand>
        <name>substrate</name>
    </ligand>
</feature>
<dbReference type="PRINTS" id="PR00789">
    <property type="entry name" value="OSIALOPTASE"/>
</dbReference>
<keyword evidence="3 8" id="KW-0819">tRNA processing</keyword>
<feature type="binding site" evidence="8">
    <location>
        <position position="161"/>
    </location>
    <ligand>
        <name>Fe cation</name>
        <dbReference type="ChEBI" id="CHEBI:24875"/>
    </ligand>
</feature>
<keyword evidence="4 8" id="KW-0479">Metal-binding</keyword>
<evidence type="ECO:0000256" key="3">
    <source>
        <dbReference type="ARBA" id="ARBA00022694"/>
    </source>
</evidence>
<dbReference type="InterPro" id="IPR017860">
    <property type="entry name" value="Peptidase_M22_CS"/>
</dbReference>
<dbReference type="GO" id="GO:0002949">
    <property type="term" value="P:tRNA threonylcarbamoyladenosine modification"/>
    <property type="evidence" value="ECO:0007669"/>
    <property type="project" value="UniProtKB-UniRule"/>
</dbReference>
<dbReference type="NCBIfam" id="TIGR03723">
    <property type="entry name" value="T6A_TsaD_YgjD"/>
    <property type="match status" value="1"/>
</dbReference>
<evidence type="ECO:0000313" key="10">
    <source>
        <dbReference type="EMBL" id="MBI3630857.1"/>
    </source>
</evidence>
<dbReference type="GO" id="GO:0061711">
    <property type="term" value="F:tRNA N(6)-L-threonylcarbamoyladenine synthase activity"/>
    <property type="evidence" value="ECO:0007669"/>
    <property type="project" value="UniProtKB-EC"/>
</dbReference>
<reference evidence="10" key="1">
    <citation type="submission" date="2020-07" db="EMBL/GenBank/DDBJ databases">
        <title>Huge and variable diversity of episymbiotic CPR bacteria and DPANN archaea in groundwater ecosystems.</title>
        <authorList>
            <person name="He C.Y."/>
            <person name="Keren R."/>
            <person name="Whittaker M."/>
            <person name="Farag I.F."/>
            <person name="Doudna J."/>
            <person name="Cate J.H.D."/>
            <person name="Banfield J.F."/>
        </authorList>
    </citation>
    <scope>NUCLEOTIDE SEQUENCE</scope>
    <source>
        <strain evidence="10">NC_groundwater_973_Pr1_S-0.2um_54_13</strain>
    </source>
</reference>
<feature type="domain" description="Gcp-like" evidence="9">
    <location>
        <begin position="32"/>
        <end position="82"/>
    </location>
</feature>
<dbReference type="NCBIfam" id="TIGR00329">
    <property type="entry name" value="gcp_kae1"/>
    <property type="match status" value="1"/>
</dbReference>
<sequence>MTRILAIETSCDETAIAIAEFSGPATHPAVRVRSHIVLSQVQLHAPFGGVVPNLARREHEKNLVPILMQALREAKIMNQEISKNKHPESLASCFLTLDTILAREPELNGQLKKNIAHLPAPDIDAIAVTYGPGLAPALWTGINFAKALAALWKKPVIPTNHMAGHLYSALLEPDPKKGGAFFMPRLSFPALALLVSGGHTELILMRAHGKFRILGQTLDDAAGEAFDKTARILGLPYPGGPEIARLAADGRHGAYPLPRPMLNTKDYHFSFSGLKTAALYLVRDIGKLTLQKKKDIAASFQAAALEVLVKKTIRAAKEYRAKTVLLGGGVAANDALRSFLRVALKKESPQFSVRFPVSSLCGDNALMIAAAAYFCGTKKALDKVRADANARLDAHHRYG</sequence>
<dbReference type="PANTHER" id="PTHR11735:SF6">
    <property type="entry name" value="TRNA N6-ADENOSINE THREONYLCARBAMOYLTRANSFERASE, MITOCHONDRIAL"/>
    <property type="match status" value="1"/>
</dbReference>
<dbReference type="InterPro" id="IPR000905">
    <property type="entry name" value="Gcp-like_dom"/>
</dbReference>
<gene>
    <name evidence="8 10" type="primary">tsaD</name>
    <name evidence="10" type="ORF">HY221_00785</name>
</gene>
<dbReference type="HAMAP" id="MF_01445">
    <property type="entry name" value="TsaD"/>
    <property type="match status" value="1"/>
</dbReference>
<evidence type="ECO:0000256" key="2">
    <source>
        <dbReference type="ARBA" id="ARBA00022679"/>
    </source>
</evidence>
<feature type="binding site" evidence="8">
    <location>
        <position position="227"/>
    </location>
    <ligand>
        <name>substrate</name>
    </ligand>
</feature>
<name>A0A932QXZ6_9BACT</name>
<protein>
    <recommendedName>
        <fullName evidence="8">tRNA N6-adenosine threonylcarbamoyltransferase</fullName>
        <ecNumber evidence="8">2.3.1.234</ecNumber>
    </recommendedName>
    <alternativeName>
        <fullName evidence="8">N6-L-threonylcarbamoyladenine synthase</fullName>
        <shortName evidence="8">t(6)A synthase</shortName>
    </alternativeName>
    <alternativeName>
        <fullName evidence="8">t(6)A37 threonylcarbamoyladenosine biosynthesis protein TsaD</fullName>
    </alternativeName>
    <alternativeName>
        <fullName evidence="8">tRNA threonylcarbamoyladenosine biosynthesis protein TsaD</fullName>
    </alternativeName>
</protein>
<evidence type="ECO:0000256" key="7">
    <source>
        <dbReference type="ARBA" id="ARBA00048117"/>
    </source>
</evidence>
<comment type="caution">
    <text evidence="8">Lacks conserved residue(s) required for the propagation of feature annotation.</text>
</comment>
<keyword evidence="6 8" id="KW-0012">Acyltransferase</keyword>
<dbReference type="AlphaFoldDB" id="A0A932QXZ6"/>
<feature type="binding site" evidence="8">
    <location>
        <position position="333"/>
    </location>
    <ligand>
        <name>substrate</name>
    </ligand>
</feature>
<dbReference type="EC" id="2.3.1.234" evidence="8"/>
<comment type="subcellular location">
    <subcellularLocation>
        <location evidence="8">Cytoplasm</location>
    </subcellularLocation>
</comment>
<dbReference type="EMBL" id="JACQCR010000018">
    <property type="protein sequence ID" value="MBI3630857.1"/>
    <property type="molecule type" value="Genomic_DNA"/>
</dbReference>
<dbReference type="PROSITE" id="PS01016">
    <property type="entry name" value="GLYCOPROTEASE"/>
    <property type="match status" value="1"/>
</dbReference>
<comment type="catalytic activity">
    <reaction evidence="7 8">
        <text>L-threonylcarbamoyladenylate + adenosine(37) in tRNA = N(6)-L-threonylcarbamoyladenosine(37) in tRNA + AMP + H(+)</text>
        <dbReference type="Rhea" id="RHEA:37059"/>
        <dbReference type="Rhea" id="RHEA-COMP:10162"/>
        <dbReference type="Rhea" id="RHEA-COMP:10163"/>
        <dbReference type="ChEBI" id="CHEBI:15378"/>
        <dbReference type="ChEBI" id="CHEBI:73682"/>
        <dbReference type="ChEBI" id="CHEBI:74411"/>
        <dbReference type="ChEBI" id="CHEBI:74418"/>
        <dbReference type="ChEBI" id="CHEBI:456215"/>
        <dbReference type="EC" id="2.3.1.234"/>
    </reaction>
</comment>
<comment type="cofactor">
    <cofactor evidence="8">
        <name>Fe(2+)</name>
        <dbReference type="ChEBI" id="CHEBI:29033"/>
    </cofactor>
    <text evidence="8">Binds 1 Fe(2+) ion per subunit.</text>
</comment>